<dbReference type="PIRSF" id="PIRSF000090">
    <property type="entry name" value="Beta-ETF"/>
    <property type="match status" value="1"/>
</dbReference>
<dbReference type="SMART" id="SM00893">
    <property type="entry name" value="ETF"/>
    <property type="match status" value="1"/>
</dbReference>
<name>A0AAJ1MMQ2_9SPIO</name>
<dbReference type="InterPro" id="IPR012255">
    <property type="entry name" value="ETF_b"/>
</dbReference>
<dbReference type="Pfam" id="PF01012">
    <property type="entry name" value="ETF"/>
    <property type="match status" value="1"/>
</dbReference>
<comment type="caution">
    <text evidence="3">The sequence shown here is derived from an EMBL/GenBank/DDBJ whole genome shotgun (WGS) entry which is preliminary data.</text>
</comment>
<gene>
    <name evidence="3" type="ORF">PQJ61_02665</name>
</gene>
<evidence type="ECO:0000313" key="4">
    <source>
        <dbReference type="Proteomes" id="UP001221217"/>
    </source>
</evidence>
<dbReference type="GO" id="GO:0009055">
    <property type="term" value="F:electron transfer activity"/>
    <property type="evidence" value="ECO:0007669"/>
    <property type="project" value="InterPro"/>
</dbReference>
<dbReference type="InterPro" id="IPR014730">
    <property type="entry name" value="ETF_a/b_N"/>
</dbReference>
<dbReference type="AlphaFoldDB" id="A0AAJ1MMQ2"/>
<dbReference type="PANTHER" id="PTHR21294">
    <property type="entry name" value="ELECTRON TRANSFER FLAVOPROTEIN BETA-SUBUNIT"/>
    <property type="match status" value="1"/>
</dbReference>
<reference evidence="3 4" key="1">
    <citation type="submission" date="2022-12" db="EMBL/GenBank/DDBJ databases">
        <title>Metagenome assembled genome from gulf of manar.</title>
        <authorList>
            <person name="Kohli P."/>
            <person name="Pk S."/>
            <person name="Venkata Ramana C."/>
            <person name="Sasikala C."/>
        </authorList>
    </citation>
    <scope>NUCLEOTIDE SEQUENCE [LARGE SCALE GENOMIC DNA]</scope>
    <source>
        <strain evidence="3">JB008</strain>
    </source>
</reference>
<accession>A0AAJ1MMQ2</accession>
<organism evidence="3 4">
    <name type="scientific">Candidatus Thalassospirochaeta sargassi</name>
    <dbReference type="NCBI Taxonomy" id="3119039"/>
    <lineage>
        <taxon>Bacteria</taxon>
        <taxon>Pseudomonadati</taxon>
        <taxon>Spirochaetota</taxon>
        <taxon>Spirochaetia</taxon>
        <taxon>Spirochaetales</taxon>
        <taxon>Spirochaetaceae</taxon>
        <taxon>Candidatus Thalassospirochaeta</taxon>
    </lineage>
</organism>
<keyword evidence="1" id="KW-0249">Electron transport</keyword>
<proteinExistence type="predicted"/>
<dbReference type="CDD" id="cd01714">
    <property type="entry name" value="ETF_beta"/>
    <property type="match status" value="1"/>
</dbReference>
<feature type="domain" description="Electron transfer flavoprotein alpha/beta-subunit N-terminal" evidence="2">
    <location>
        <begin position="25"/>
        <end position="223"/>
    </location>
</feature>
<dbReference type="SUPFAM" id="SSF52402">
    <property type="entry name" value="Adenine nucleotide alpha hydrolases-like"/>
    <property type="match status" value="1"/>
</dbReference>
<keyword evidence="1" id="KW-0813">Transport</keyword>
<sequence length="280" mass="29877">MNIGVLVKPVPDPEQYNSITIDPETKRLNRSGVPTIVNPSDKCAVEAALKLKEKFGGKIVIFTMAPPDGREKLMEVLAMGADEAVLVSDREFGGADTLATSYTLVKAVEKKSAESESFDLILSGNESADGATGHVPAQVGEMLGFNHLSAIVQIVAEGEGRPDSLTVFQKIENGKNEFEIKLPAVIGVTRDINKPRYTSAMGVIKAKKKPFDTYDCEALSPDKSRIGIEGSPTKAGAIFTPDTGRKSEELSGSPEEIAEELVKRIKAIGVTINSGGGCRE</sequence>
<protein>
    <submittedName>
        <fullName evidence="3">Electron transfer flavoprotein subunit beta/FixA family protein</fullName>
    </submittedName>
</protein>
<dbReference type="Gene3D" id="3.40.50.620">
    <property type="entry name" value="HUPs"/>
    <property type="match status" value="1"/>
</dbReference>
<evidence type="ECO:0000256" key="1">
    <source>
        <dbReference type="ARBA" id="ARBA00022982"/>
    </source>
</evidence>
<dbReference type="PANTHER" id="PTHR21294:SF17">
    <property type="entry name" value="PROTEIN FIXA"/>
    <property type="match status" value="1"/>
</dbReference>
<dbReference type="EMBL" id="JAQQAL010000008">
    <property type="protein sequence ID" value="MDC7225649.1"/>
    <property type="molecule type" value="Genomic_DNA"/>
</dbReference>
<dbReference type="InterPro" id="IPR033948">
    <property type="entry name" value="ETF_beta_N"/>
</dbReference>
<evidence type="ECO:0000259" key="2">
    <source>
        <dbReference type="SMART" id="SM00893"/>
    </source>
</evidence>
<evidence type="ECO:0000313" key="3">
    <source>
        <dbReference type="EMBL" id="MDC7225649.1"/>
    </source>
</evidence>
<dbReference type="Proteomes" id="UP001221217">
    <property type="component" value="Unassembled WGS sequence"/>
</dbReference>
<dbReference type="InterPro" id="IPR014729">
    <property type="entry name" value="Rossmann-like_a/b/a_fold"/>
</dbReference>